<feature type="coiled-coil region" evidence="2">
    <location>
        <begin position="66"/>
        <end position="93"/>
    </location>
</feature>
<dbReference type="InterPro" id="IPR011990">
    <property type="entry name" value="TPR-like_helical_dom_sf"/>
</dbReference>
<feature type="repeat" description="TPR" evidence="1">
    <location>
        <begin position="236"/>
        <end position="269"/>
    </location>
</feature>
<keyword evidence="1" id="KW-0802">TPR repeat</keyword>
<dbReference type="OrthoDB" id="9803982at2"/>
<dbReference type="AlphaFoldDB" id="A0A1I7G5F1"/>
<dbReference type="Pfam" id="PF13174">
    <property type="entry name" value="TPR_6"/>
    <property type="match status" value="1"/>
</dbReference>
<keyword evidence="4" id="KW-1185">Reference proteome</keyword>
<dbReference type="STRING" id="1224947.SAMN05216480_103198"/>
<dbReference type="EMBL" id="FPBK01000003">
    <property type="protein sequence ID" value="SFU43664.1"/>
    <property type="molecule type" value="Genomic_DNA"/>
</dbReference>
<dbReference type="PANTHER" id="PTHR12558:SF13">
    <property type="entry name" value="CELL DIVISION CYCLE PROTEIN 27 HOMOLOG"/>
    <property type="match status" value="1"/>
</dbReference>
<dbReference type="InterPro" id="IPR019734">
    <property type="entry name" value="TPR_rpt"/>
</dbReference>
<feature type="repeat" description="TPR" evidence="1">
    <location>
        <begin position="304"/>
        <end position="337"/>
    </location>
</feature>
<dbReference type="PROSITE" id="PS50005">
    <property type="entry name" value="TPR"/>
    <property type="match status" value="3"/>
</dbReference>
<dbReference type="PANTHER" id="PTHR12558">
    <property type="entry name" value="CELL DIVISION CYCLE 16,23,27"/>
    <property type="match status" value="1"/>
</dbReference>
<evidence type="ECO:0000256" key="1">
    <source>
        <dbReference type="PROSITE-ProRule" id="PRU00339"/>
    </source>
</evidence>
<dbReference type="SUPFAM" id="SSF81901">
    <property type="entry name" value="HCP-like"/>
    <property type="match status" value="1"/>
</dbReference>
<dbReference type="Gene3D" id="1.25.40.10">
    <property type="entry name" value="Tetratricopeptide repeat domain"/>
    <property type="match status" value="3"/>
</dbReference>
<dbReference type="Pfam" id="PF13181">
    <property type="entry name" value="TPR_8"/>
    <property type="match status" value="4"/>
</dbReference>
<proteinExistence type="predicted"/>
<organism evidence="3 4">
    <name type="scientific">Pustulibacterium marinum</name>
    <dbReference type="NCBI Taxonomy" id="1224947"/>
    <lineage>
        <taxon>Bacteria</taxon>
        <taxon>Pseudomonadati</taxon>
        <taxon>Bacteroidota</taxon>
        <taxon>Flavobacteriia</taxon>
        <taxon>Flavobacteriales</taxon>
        <taxon>Flavobacteriaceae</taxon>
        <taxon>Pustulibacterium</taxon>
    </lineage>
</organism>
<evidence type="ECO:0000256" key="2">
    <source>
        <dbReference type="SAM" id="Coils"/>
    </source>
</evidence>
<dbReference type="SMART" id="SM00028">
    <property type="entry name" value="TPR"/>
    <property type="match status" value="10"/>
</dbReference>
<evidence type="ECO:0000313" key="4">
    <source>
        <dbReference type="Proteomes" id="UP000199138"/>
    </source>
</evidence>
<dbReference type="Proteomes" id="UP000199138">
    <property type="component" value="Unassembled WGS sequence"/>
</dbReference>
<feature type="repeat" description="TPR" evidence="1">
    <location>
        <begin position="270"/>
        <end position="303"/>
    </location>
</feature>
<reference evidence="3 4" key="1">
    <citation type="submission" date="2016-10" db="EMBL/GenBank/DDBJ databases">
        <authorList>
            <person name="de Groot N.N."/>
        </authorList>
    </citation>
    <scope>NUCLEOTIDE SEQUENCE [LARGE SCALE GENOMIC DNA]</scope>
    <source>
        <strain evidence="3 4">CGMCC 1.12333</strain>
    </source>
</reference>
<gene>
    <name evidence="3" type="ORF">SAMN05216480_103198</name>
</gene>
<evidence type="ECO:0000313" key="3">
    <source>
        <dbReference type="EMBL" id="SFU43664.1"/>
    </source>
</evidence>
<name>A0A1I7G5F1_9FLAO</name>
<dbReference type="RefSeq" id="WP_093024406.1">
    <property type="nucleotide sequence ID" value="NZ_FPBK01000003.1"/>
</dbReference>
<dbReference type="SUPFAM" id="SSF48452">
    <property type="entry name" value="TPR-like"/>
    <property type="match status" value="2"/>
</dbReference>
<keyword evidence="2" id="KW-0175">Coiled coil</keyword>
<sequence>MPFGSNEEYNLPIAKFESMLKTNTVFFFDSTDFEHIITYYLDEGKVAKAKKATQIGLEQHPTSSELKLLEVEILIFENKLDKAEALLEDLEEICAHNVELYIQKANIFSKKDMHQKAIQTLKQALAVNGEDPAADILSMIGMEFLFLEDYANAKDYFLEALKEDHLDYAALYNVVFCYEYLADHDGCITFLNDFLEVNPYCEVAWHQLGKQYAAKKLYKESLSAFEFAIISDDSFIGAYFEKGKILEKLKRYNEAIDNYEYTLELDDPTSFAYLRIGKCHEKLGNLDLAKQNYYKTVHEDPLLDKGWLAITDFYYRLENFQKAKYYIQKAINIDEDNVLYWKRSAEIHKQLSMFEEADIAYKKTIELGNYELDTWVSWADILTHLGENDTAIVTLLQGLEFYPEDSGIEYRLAALYYLMHEDIKGQYHLTNALEHNYDGHELASKLFPAIFDRPTVKNIITKFKKAS</sequence>
<accession>A0A1I7G5F1</accession>
<protein>
    <submittedName>
        <fullName evidence="3">Tetratricopeptide repeat-containing protein</fullName>
    </submittedName>
</protein>